<proteinExistence type="predicted"/>
<dbReference type="Proteomes" id="UP000008815">
    <property type="component" value="Chromosome 3"/>
</dbReference>
<dbReference type="KEGG" id="bmj:BMULJ_05502"/>
<organism evidence="1 2">
    <name type="scientific">Burkholderia multivorans (strain ATCC 17616 / 249)</name>
    <dbReference type="NCBI Taxonomy" id="395019"/>
    <lineage>
        <taxon>Bacteria</taxon>
        <taxon>Pseudomonadati</taxon>
        <taxon>Pseudomonadota</taxon>
        <taxon>Betaproteobacteria</taxon>
        <taxon>Burkholderiales</taxon>
        <taxon>Burkholderiaceae</taxon>
        <taxon>Burkholderia</taxon>
        <taxon>Burkholderia cepacia complex</taxon>
    </lineage>
</organism>
<name>A0A0H3KQ22_BURM1</name>
<evidence type="ECO:0000313" key="2">
    <source>
        <dbReference type="Proteomes" id="UP000008815"/>
    </source>
</evidence>
<dbReference type="eggNOG" id="ENOG502ZKN7">
    <property type="taxonomic scope" value="Bacteria"/>
</dbReference>
<accession>A0A0H3KQ22</accession>
<protein>
    <recommendedName>
        <fullName evidence="3">Sugar ABC transporter ATPase</fullName>
    </recommendedName>
</protein>
<dbReference type="EMBL" id="AP009387">
    <property type="protein sequence ID" value="BAG47334.1"/>
    <property type="molecule type" value="Genomic_DNA"/>
</dbReference>
<sequence>MNGLRSSAAMLGVGCSIVCGVAHGAGGQDTSPCRAANAAPPGMQLMLPDRPGASTNAETTVRSFSTQGCAGAVLKGERGTATVDGDKVELKQGAVYVNGISYGAVTSAQTVEYDVARGTRTLRVDGEVRTPAR</sequence>
<dbReference type="AlphaFoldDB" id="A0A0H3KQ22"/>
<reference evidence="1 2" key="1">
    <citation type="submission" date="2007-04" db="EMBL/GenBank/DDBJ databases">
        <title>Complete genome sequence of Burkholderia multivorans ATCC 17616.</title>
        <authorList>
            <person name="Ohtsubo Y."/>
            <person name="Yamashita A."/>
            <person name="Kurokawa K."/>
            <person name="Takami H."/>
            <person name="Yuhara S."/>
            <person name="Nishiyama E."/>
            <person name="Endo R."/>
            <person name="Miyazaki R."/>
            <person name="Ono A."/>
            <person name="Yano K."/>
            <person name="Ito M."/>
            <person name="Sota M."/>
            <person name="Yuji N."/>
            <person name="Hattori M."/>
            <person name="Tsuda M."/>
        </authorList>
    </citation>
    <scope>NUCLEOTIDE SEQUENCE [LARGE SCALE GENOMIC DNA]</scope>
    <source>
        <strain evidence="2">ATCC 17616 / 249</strain>
    </source>
</reference>
<gene>
    <name evidence="1" type="ordered locus">BMULJ_05502</name>
</gene>
<evidence type="ECO:0000313" key="1">
    <source>
        <dbReference type="EMBL" id="BAG47334.1"/>
    </source>
</evidence>
<evidence type="ECO:0008006" key="3">
    <source>
        <dbReference type="Google" id="ProtNLM"/>
    </source>
</evidence>
<dbReference type="HOGENOM" id="CLU_1999625_0_0_4"/>
<keyword evidence="2" id="KW-1185">Reference proteome</keyword>